<dbReference type="InterPro" id="IPR002156">
    <property type="entry name" value="RNaseH_domain"/>
</dbReference>
<dbReference type="GO" id="GO:0004523">
    <property type="term" value="F:RNA-DNA hybrid ribonuclease activity"/>
    <property type="evidence" value="ECO:0007669"/>
    <property type="project" value="UniProtKB-EC"/>
</dbReference>
<dbReference type="SUPFAM" id="SSF56219">
    <property type="entry name" value="DNase I-like"/>
    <property type="match status" value="1"/>
</dbReference>
<feature type="domain" description="RNase H type-1" evidence="9">
    <location>
        <begin position="607"/>
        <end position="747"/>
    </location>
</feature>
<evidence type="ECO:0000256" key="4">
    <source>
        <dbReference type="ARBA" id="ARBA00022722"/>
    </source>
</evidence>
<accession>A0A401GJN9</accession>
<dbReference type="RefSeq" id="XP_027613300.1">
    <property type="nucleotide sequence ID" value="XM_027757499.1"/>
</dbReference>
<evidence type="ECO:0000256" key="3">
    <source>
        <dbReference type="ARBA" id="ARBA00012180"/>
    </source>
</evidence>
<dbReference type="Pfam" id="PF03372">
    <property type="entry name" value="Exo_endo_phos"/>
    <property type="match status" value="1"/>
</dbReference>
<comment type="catalytic activity">
    <reaction evidence="1">
        <text>Endonucleolytic cleavage to 5'-phosphomonoester.</text>
        <dbReference type="EC" id="3.1.26.4"/>
    </reaction>
</comment>
<dbReference type="EC" id="3.1.26.4" evidence="3"/>
<dbReference type="InterPro" id="IPR036397">
    <property type="entry name" value="RNaseH_sf"/>
</dbReference>
<feature type="compositionally biased region" description="Basic and acidic residues" evidence="8">
    <location>
        <begin position="113"/>
        <end position="127"/>
    </location>
</feature>
<evidence type="ECO:0000259" key="9">
    <source>
        <dbReference type="PROSITE" id="PS50879"/>
    </source>
</evidence>
<keyword evidence="4" id="KW-0540">Nuclease</keyword>
<dbReference type="GO" id="GO:0046872">
    <property type="term" value="F:metal ion binding"/>
    <property type="evidence" value="ECO:0007669"/>
    <property type="project" value="UniProtKB-KW"/>
</dbReference>
<dbReference type="STRING" id="139825.A0A401GJN9"/>
<dbReference type="Gene3D" id="3.60.10.10">
    <property type="entry name" value="Endonuclease/exonuclease/phosphatase"/>
    <property type="match status" value="1"/>
</dbReference>
<feature type="region of interest" description="Disordered" evidence="8">
    <location>
        <begin position="71"/>
        <end position="138"/>
    </location>
</feature>
<dbReference type="GO" id="GO:0003676">
    <property type="term" value="F:nucleic acid binding"/>
    <property type="evidence" value="ECO:0007669"/>
    <property type="project" value="InterPro"/>
</dbReference>
<dbReference type="EMBL" id="BFAD01000004">
    <property type="protein sequence ID" value="GBE82387.1"/>
    <property type="molecule type" value="Genomic_DNA"/>
</dbReference>
<name>A0A401GJN9_9APHY</name>
<sequence>MMEQCLQQHYDSASAPAHHEELQDLRIQHEQFVDNAQAQLASLQAENVHFTTTLQHVNTTLTAMDSTIRQLSQYPGPTEPHGEDTRGRGFQRPARRANTSPPPTDRPPKRRRNEYNRYYDRRDRDHSPPPQMPMASTPSAGAMLLAMPPRSAAPVIAPSLPALSVAPVPPLPVPPPQVQLPLPVPPTMPVPLPLPIQMDTRRIMRLGPIAWDLSQARAQLLAIVHASGSPSSFPTSDIIETRPDDDHQYLCIVFRSSVAADAFVDAWRRNCPAQYNFVVPHLLPRGHCTIRLLSWNVNGRLALKLTDSMFVSYLFQYDVLLLQETHLRPEEHDVLIFPEEYDMIAVSRRNTPTMQQPGGGVAIFLRCQIPRIVLTSLCTDDMLVVDLNVCILINVYLPPETSPWNLLPPAQPEQRLKETLAVLGRCPDKPIIVAGDLNARIAALSPTNSDHIRQSPDVASLNSRGRRILQLCDDFDLDIVNGTSLQVPSSLHSFTSLQPAGSAIVDYVLASAPLDRIVHSLDILPHRPEWTDHSALRLQLHHPTYSTELPAASNHKLKQHRQYSHIPSSAMGPSPSTALDTILHKTLLAVETPEAALQRLYGPVYIDTPPVSVYTDGSCMRQGTPTAAAGAGVYWGPNNTRNNSIRVPGDQTNNRGELFAILHALMVTSPSRTLRLYTDSTYSIHSLCHWAPQHASLGWSCANADIMRDAVAFLTWRIAPTVFIWIKGHAGNAHADAADALAKHATVLPLHDNDYCSPVLPPPLDTSSYGTTLSMPKVTTNLLPLPCSPPHCNPSPKLPTHVSHRGRTRLRHMMDCNKEKLLHCANDRAFWSLIRQWTNTQPRPAQVTVDQLHDVFRARMNPPEAFPVEFNDVRHVLNHCCANLLPQRTVDTTPQRFFSRAFTIDEIAHAKAHIKLHSLRSARGADRVAYITILAIPNEQLLLLFEQCLAQCDAPQIWLTSLLAAIQKKGKSAADPAGYRTIGLESCLLKLLTLLIDRRLRAWSDAGGIIPPSQNGFRANHRTNNNAFILRTAIETARSKGQTLYVAFVDLTNAFPSVDHATLWVKLQQLGASGPLLDWLRMLLIKSQYADLVGDSNNRTEELGNTARVQK</sequence>
<feature type="compositionally biased region" description="Polar residues" evidence="8">
    <location>
        <begin position="1"/>
        <end position="11"/>
    </location>
</feature>
<keyword evidence="6" id="KW-0255">Endonuclease</keyword>
<dbReference type="Pfam" id="PF00075">
    <property type="entry name" value="RNase_H"/>
    <property type="match status" value="1"/>
</dbReference>
<dbReference type="PANTHER" id="PTHR10642:SF26">
    <property type="entry name" value="RIBONUCLEASE H1"/>
    <property type="match status" value="1"/>
</dbReference>
<dbReference type="OrthoDB" id="2793221at2759"/>
<dbReference type="CDD" id="cd09280">
    <property type="entry name" value="RNase_HI_eukaryote_like"/>
    <property type="match status" value="1"/>
</dbReference>
<dbReference type="SUPFAM" id="SSF53098">
    <property type="entry name" value="Ribonuclease H-like"/>
    <property type="match status" value="1"/>
</dbReference>
<evidence type="ECO:0000256" key="6">
    <source>
        <dbReference type="ARBA" id="ARBA00022759"/>
    </source>
</evidence>
<protein>
    <recommendedName>
        <fullName evidence="3">ribonuclease H</fullName>
        <ecNumber evidence="3">3.1.26.4</ecNumber>
    </recommendedName>
</protein>
<comment type="caution">
    <text evidence="10">The sequence shown here is derived from an EMBL/GenBank/DDBJ whole genome shotgun (WGS) entry which is preliminary data.</text>
</comment>
<evidence type="ECO:0000256" key="2">
    <source>
        <dbReference type="ARBA" id="ARBA00005300"/>
    </source>
</evidence>
<dbReference type="PANTHER" id="PTHR10642">
    <property type="entry name" value="RIBONUCLEASE H1"/>
    <property type="match status" value="1"/>
</dbReference>
<evidence type="ECO:0000256" key="7">
    <source>
        <dbReference type="ARBA" id="ARBA00022801"/>
    </source>
</evidence>
<keyword evidence="7" id="KW-0378">Hydrolase</keyword>
<comment type="similarity">
    <text evidence="2">Belongs to the RNase H family.</text>
</comment>
<proteinExistence type="inferred from homology"/>
<reference evidence="10 11" key="1">
    <citation type="journal article" date="2018" name="Sci. Rep.">
        <title>Genome sequence of the cauliflower mushroom Sparassis crispa (Hanabiratake) and its association with beneficial usage.</title>
        <authorList>
            <person name="Kiyama R."/>
            <person name="Furutani Y."/>
            <person name="Kawaguchi K."/>
            <person name="Nakanishi T."/>
        </authorList>
    </citation>
    <scope>NUCLEOTIDE SEQUENCE [LARGE SCALE GENOMIC DNA]</scope>
</reference>
<dbReference type="GO" id="GO:0043137">
    <property type="term" value="P:DNA replication, removal of RNA primer"/>
    <property type="evidence" value="ECO:0007669"/>
    <property type="project" value="TreeGrafter"/>
</dbReference>
<dbReference type="InterPro" id="IPR012337">
    <property type="entry name" value="RNaseH-like_sf"/>
</dbReference>
<dbReference type="GeneID" id="38779304"/>
<dbReference type="Gene3D" id="3.30.420.10">
    <property type="entry name" value="Ribonuclease H-like superfamily/Ribonuclease H"/>
    <property type="match status" value="1"/>
</dbReference>
<evidence type="ECO:0000256" key="5">
    <source>
        <dbReference type="ARBA" id="ARBA00022723"/>
    </source>
</evidence>
<dbReference type="Proteomes" id="UP000287166">
    <property type="component" value="Unassembled WGS sequence"/>
</dbReference>
<gene>
    <name evidence="10" type="ORF">SCP_0407710</name>
</gene>
<evidence type="ECO:0000313" key="10">
    <source>
        <dbReference type="EMBL" id="GBE82387.1"/>
    </source>
</evidence>
<keyword evidence="11" id="KW-1185">Reference proteome</keyword>
<dbReference type="AlphaFoldDB" id="A0A401GJN9"/>
<dbReference type="InterPro" id="IPR036691">
    <property type="entry name" value="Endo/exonu/phosph_ase_sf"/>
</dbReference>
<dbReference type="InParanoid" id="A0A401GJN9"/>
<dbReference type="PROSITE" id="PS50879">
    <property type="entry name" value="RNASE_H_1"/>
    <property type="match status" value="1"/>
</dbReference>
<dbReference type="InterPro" id="IPR000477">
    <property type="entry name" value="RT_dom"/>
</dbReference>
<evidence type="ECO:0000313" key="11">
    <source>
        <dbReference type="Proteomes" id="UP000287166"/>
    </source>
</evidence>
<dbReference type="InterPro" id="IPR005135">
    <property type="entry name" value="Endo/exonuclease/phosphatase"/>
</dbReference>
<dbReference type="Pfam" id="PF00078">
    <property type="entry name" value="RVT_1"/>
    <property type="match status" value="1"/>
</dbReference>
<organism evidence="10 11">
    <name type="scientific">Sparassis crispa</name>
    <dbReference type="NCBI Taxonomy" id="139825"/>
    <lineage>
        <taxon>Eukaryota</taxon>
        <taxon>Fungi</taxon>
        <taxon>Dikarya</taxon>
        <taxon>Basidiomycota</taxon>
        <taxon>Agaricomycotina</taxon>
        <taxon>Agaricomycetes</taxon>
        <taxon>Polyporales</taxon>
        <taxon>Sparassidaceae</taxon>
        <taxon>Sparassis</taxon>
    </lineage>
</organism>
<evidence type="ECO:0000256" key="8">
    <source>
        <dbReference type="SAM" id="MobiDB-lite"/>
    </source>
</evidence>
<feature type="region of interest" description="Disordered" evidence="8">
    <location>
        <begin position="1"/>
        <end position="20"/>
    </location>
</feature>
<dbReference type="InterPro" id="IPR050092">
    <property type="entry name" value="RNase_H"/>
</dbReference>
<keyword evidence="5" id="KW-0479">Metal-binding</keyword>
<evidence type="ECO:0000256" key="1">
    <source>
        <dbReference type="ARBA" id="ARBA00000077"/>
    </source>
</evidence>